<dbReference type="Gene3D" id="3.40.50.1820">
    <property type="entry name" value="alpha/beta hydrolase"/>
    <property type="match status" value="1"/>
</dbReference>
<sequence>MVACLCIHSYTGTPDEIMPLSDFLKKHTDWDILTPTFPGQNRANFLKNATFLDWHVFIESILTQLLKEDDEVYIIGFGSGGLLAGWLTRHHPGVRKLALLSTSANFLDWPDLVSEKEQVLAQNVKPESVLSRYFKRFKDVPDPSKLQLAKMLTHAKPVFEYIDVPTFIAQGIKDKVIPAESSVAFLMDTIKSQKELLYLKESGHYICEDSESELLFESLLRFLQKEKDLL</sequence>
<proteinExistence type="predicted"/>
<evidence type="ECO:0000259" key="1">
    <source>
        <dbReference type="Pfam" id="PF00326"/>
    </source>
</evidence>
<dbReference type="GO" id="GO:0047372">
    <property type="term" value="F:monoacylglycerol lipase activity"/>
    <property type="evidence" value="ECO:0007669"/>
    <property type="project" value="UniProtKB-EC"/>
</dbReference>
<accession>A0A2X3JG61</accession>
<evidence type="ECO:0000313" key="2">
    <source>
        <dbReference type="EMBL" id="SQC72099.1"/>
    </source>
</evidence>
<dbReference type="GO" id="GO:0008236">
    <property type="term" value="F:serine-type peptidase activity"/>
    <property type="evidence" value="ECO:0007669"/>
    <property type="project" value="InterPro"/>
</dbReference>
<keyword evidence="2" id="KW-0378">Hydrolase</keyword>
<dbReference type="SUPFAM" id="SSF53474">
    <property type="entry name" value="alpha/beta-Hydrolases"/>
    <property type="match status" value="1"/>
</dbReference>
<dbReference type="EC" id="3.1.1.23" evidence="2"/>
<dbReference type="Pfam" id="PF00326">
    <property type="entry name" value="Peptidase_S9"/>
    <property type="match status" value="1"/>
</dbReference>
<organism evidence="2 3">
    <name type="scientific">Listeria fleischmannii subsp. fleischmannii</name>
    <dbReference type="NCBI Taxonomy" id="1671902"/>
    <lineage>
        <taxon>Bacteria</taxon>
        <taxon>Bacillati</taxon>
        <taxon>Bacillota</taxon>
        <taxon>Bacilli</taxon>
        <taxon>Bacillales</taxon>
        <taxon>Listeriaceae</taxon>
        <taxon>Listeria</taxon>
    </lineage>
</organism>
<dbReference type="Proteomes" id="UP000250257">
    <property type="component" value="Unassembled WGS sequence"/>
</dbReference>
<dbReference type="InterPro" id="IPR012354">
    <property type="entry name" value="Esterase_lipase"/>
</dbReference>
<dbReference type="InterPro" id="IPR029058">
    <property type="entry name" value="AB_hydrolase_fold"/>
</dbReference>
<gene>
    <name evidence="2" type="ORF">NCTC13940_02813</name>
</gene>
<dbReference type="AlphaFoldDB" id="A0A2X3JG61"/>
<name>A0A2X3JG61_9LIST</name>
<dbReference type="PIRSF" id="PIRSF017388">
    <property type="entry name" value="Esterase_lipase"/>
    <property type="match status" value="1"/>
</dbReference>
<protein>
    <submittedName>
        <fullName evidence="2">Thermostable monoacylglycerol lipase</fullName>
        <ecNumber evidence="2">3.1.1.23</ecNumber>
    </submittedName>
</protein>
<dbReference type="GO" id="GO:0006508">
    <property type="term" value="P:proteolysis"/>
    <property type="evidence" value="ECO:0007669"/>
    <property type="project" value="InterPro"/>
</dbReference>
<evidence type="ECO:0000313" key="3">
    <source>
        <dbReference type="Proteomes" id="UP000250257"/>
    </source>
</evidence>
<reference evidence="2 3" key="1">
    <citation type="submission" date="2018-06" db="EMBL/GenBank/DDBJ databases">
        <authorList>
            <consortium name="Pathogen Informatics"/>
            <person name="Doyle S."/>
        </authorList>
    </citation>
    <scope>NUCLEOTIDE SEQUENCE [LARGE SCALE GENOMIC DNA]</scope>
    <source>
        <strain evidence="2 3">NCTC13940</strain>
    </source>
</reference>
<dbReference type="STRING" id="1214117.LFLEISCH_06728"/>
<dbReference type="InterPro" id="IPR001375">
    <property type="entry name" value="Peptidase_S9_cat"/>
</dbReference>
<dbReference type="EMBL" id="UAWT01000049">
    <property type="protein sequence ID" value="SQC72099.1"/>
    <property type="molecule type" value="Genomic_DNA"/>
</dbReference>
<feature type="domain" description="Peptidase S9 prolyl oligopeptidase catalytic" evidence="1">
    <location>
        <begin position="46"/>
        <end position="225"/>
    </location>
</feature>
<dbReference type="RefSeq" id="WP_007474232.1">
    <property type="nucleotide sequence ID" value="NZ_UAWT01000049.1"/>
</dbReference>